<reference evidence="1 2" key="1">
    <citation type="submission" date="2019-12" db="EMBL/GenBank/DDBJ databases">
        <title>Novel species isolated from a subtropical stream in China.</title>
        <authorList>
            <person name="Lu H."/>
        </authorList>
    </citation>
    <scope>NUCLEOTIDE SEQUENCE [LARGE SCALE GENOMIC DNA]</scope>
    <source>
        <strain evidence="1 2">FT135W</strain>
    </source>
</reference>
<evidence type="ECO:0000313" key="1">
    <source>
        <dbReference type="EMBL" id="MYM24478.1"/>
    </source>
</evidence>
<sequence length="100" mass="11266">MARDIYAYRQLVVESVEEGGRVVMRPASGQAYATDLNVHCSRHLSDTSVYPLGTVFLVNAKLTDRLGGDQYLYVWHGDEIKVLSDSEAEVFLGAYRRVRL</sequence>
<dbReference type="Proteomes" id="UP000479335">
    <property type="component" value="Unassembled WGS sequence"/>
</dbReference>
<dbReference type="EMBL" id="WWCN01000011">
    <property type="protein sequence ID" value="MYM24478.1"/>
    <property type="molecule type" value="Genomic_DNA"/>
</dbReference>
<accession>A0A6L8KE49</accession>
<proteinExistence type="predicted"/>
<keyword evidence="2" id="KW-1185">Reference proteome</keyword>
<gene>
    <name evidence="1" type="ORF">GTP46_17685</name>
</gene>
<dbReference type="AlphaFoldDB" id="A0A6L8KE49"/>
<evidence type="ECO:0000313" key="2">
    <source>
        <dbReference type="Proteomes" id="UP000479335"/>
    </source>
</evidence>
<name>A0A6L8KE49_9BURK</name>
<protein>
    <submittedName>
        <fullName evidence="1">Uncharacterized protein</fullName>
    </submittedName>
</protein>
<comment type="caution">
    <text evidence="1">The sequence shown here is derived from an EMBL/GenBank/DDBJ whole genome shotgun (WGS) entry which is preliminary data.</text>
</comment>
<organism evidence="1 2">
    <name type="scientific">Duganella flavida</name>
    <dbReference type="NCBI Taxonomy" id="2692175"/>
    <lineage>
        <taxon>Bacteria</taxon>
        <taxon>Pseudomonadati</taxon>
        <taxon>Pseudomonadota</taxon>
        <taxon>Betaproteobacteria</taxon>
        <taxon>Burkholderiales</taxon>
        <taxon>Oxalobacteraceae</taxon>
        <taxon>Telluria group</taxon>
        <taxon>Duganella</taxon>
    </lineage>
</organism>